<feature type="region of interest" description="Disordered" evidence="1">
    <location>
        <begin position="399"/>
        <end position="427"/>
    </location>
</feature>
<feature type="region of interest" description="Disordered" evidence="1">
    <location>
        <begin position="126"/>
        <end position="146"/>
    </location>
</feature>
<dbReference type="PROSITE" id="PS50106">
    <property type="entry name" value="PDZ"/>
    <property type="match status" value="3"/>
</dbReference>
<dbReference type="EMBL" id="JADBJN010000003">
    <property type="protein sequence ID" value="KAG5673938.1"/>
    <property type="molecule type" value="Genomic_DNA"/>
</dbReference>
<feature type="domain" description="PDZ" evidence="2">
    <location>
        <begin position="1267"/>
        <end position="1370"/>
    </location>
</feature>
<feature type="region of interest" description="Disordered" evidence="1">
    <location>
        <begin position="863"/>
        <end position="888"/>
    </location>
</feature>
<feature type="compositionally biased region" description="Acidic residues" evidence="1">
    <location>
        <begin position="1028"/>
        <end position="1053"/>
    </location>
</feature>
<dbReference type="Pfam" id="PF16063">
    <property type="entry name" value="DUF4805"/>
    <property type="match status" value="1"/>
</dbReference>
<comment type="caution">
    <text evidence="3">The sequence shown here is derived from an EMBL/GenBank/DDBJ whole genome shotgun (WGS) entry which is preliminary data.</text>
</comment>
<reference evidence="3" key="1">
    <citation type="submission" date="2021-03" db="EMBL/GenBank/DDBJ databases">
        <title>Chromosome level genome of the anhydrobiotic midge Polypedilum vanderplanki.</title>
        <authorList>
            <person name="Yoshida Y."/>
            <person name="Kikawada T."/>
            <person name="Gusev O."/>
        </authorList>
    </citation>
    <scope>NUCLEOTIDE SEQUENCE</scope>
    <source>
        <strain evidence="3">NIAS01</strain>
        <tissue evidence="3">Whole body or cell culture</tissue>
    </source>
</reference>
<keyword evidence="4" id="KW-1185">Reference proteome</keyword>
<sequence>MTECETPFYNSINDDEQQLIKLSLKKPQKWNWELTTSKSSSNILFPTIQLYDENNKQLLAETNKANFLAGSKLRKSASVSKASSICMRSSKNGSFKSNLSNIKSPISVEIVDEILVPSKHDLNLPDIAHASSSNEKKRQHKIYSRSSSCRSRSSILKRIREYEFSELNHESSDDDNEYNVKEEKRALDNNMATSAAEASKENNQKKKYSMRTCNIGTIIVPKESFSRISRRRRRGSYPNAIDNVIETFNNNSSSNNNSSNNNNNSHYLPRIIDVQDISKIGIETQKYVKAQSPSSDEVFLLLVKRLASLHCNNSNNINNSLQQSHDNLKSFTSSQQQKAAITNSNSHYRERERNSDRKSIGEHDKKKKLVDVEAAQASGKNQHYINDTITISKSTRTEQIMGSNVSSSGKGLSGRRTQSQSNIDNKSSITNGICCSTKYSKSKRKKSSLSQQDFDKKPFSNNNNAEHFDGVSQIIAAAANTNQIVTNTTKPKKSSQGKEKEKDKKKLHGSLPNHLDIDIDYEGSDDTNSSTYGNRVKFDPVNKILTPHPPTHHQQQQQQQLQVIDQCNDQGYGSERSPEDEVLPPLPQITNAEQYNSLVINSMPQGLFLPNSNQLYDIDYQQKIQQQQSSIQYDFITEDCTFNVEIVKGLGGLGLSVAGGSDSSDSYPGLIRIKRLFPHQAAWMTGLLQTGDILLEANGIILTGLTNNEALEVLRTIANVVNLLVCRPHDENFRKLLATNVEVPVPPLRSSFNFKHQQYMNHHQHFELAPGEFEITLVKQQGSLGFTLQKEDEAFTGHYVRALVREPATSDGRIQAGDKIIAVNDIPISNMTHEQAVIFLRQAPETVKLRLYRNDGNVLSAAGPSPAAIDSNYKSHQDQNAGTLKRSKLRPEAMSLISDLAIKKSTQSSSDGTSDNSSFQSSLNTTMSSPRRLRKNIVKNSNASTSLDSTSSNSNNTLTANNLCDSSFNISTYNSTSSSINQMAAYIVTESGGTSSGTHTPFSDSSTDTMTIVSQRIKSYYDPHELPADDDDTNDGFYDSDELESLNNDEDDCGDKSRIKRPEYLNLQSGQTDSGSTPQAARKPMYRFSIATANAYELNNLDAVLDAPTSYRLMGNDLDVNINDEIDGQHEHSFTSLPCETLLLACKTENDLKNSPSNDIDTCLYVTKFSKNQPLYQSAQVQINHKNSQQPSQQKDEVNGEKNLLKWKGVTMMTASSEVDDNDDDKCSIISSSEHAVPMTSLRVSIRNAQKDINLDEMGIDSNTYKIITIEMNRRWSCRMGIRLESQPAPSPLNACNNGSNSSSSNNGKSITVIKEICKDTLAEKDGRLRAGDRVLMINDEIVDSRSTQEIIDMMRIIRGPLCITIARRNES</sequence>
<feature type="compositionally biased region" description="Basic and acidic residues" evidence="1">
    <location>
        <begin position="347"/>
        <end position="364"/>
    </location>
</feature>
<feature type="compositionally biased region" description="Polar residues" evidence="1">
    <location>
        <begin position="330"/>
        <end position="346"/>
    </location>
</feature>
<dbReference type="Pfam" id="PF00595">
    <property type="entry name" value="PDZ"/>
    <property type="match status" value="3"/>
</dbReference>
<dbReference type="Gene3D" id="2.30.42.10">
    <property type="match status" value="3"/>
</dbReference>
<dbReference type="PANTHER" id="PTHR46900">
    <property type="entry name" value="TYROSINE-PROTEIN PHOSPHATASE NON-RECEPTOR TYPE 13"/>
    <property type="match status" value="1"/>
</dbReference>
<dbReference type="SUPFAM" id="SSF50156">
    <property type="entry name" value="PDZ domain-like"/>
    <property type="match status" value="3"/>
</dbReference>
<dbReference type="InterPro" id="IPR052074">
    <property type="entry name" value="NonRcpt_TyrProt_Phosphatase"/>
</dbReference>
<dbReference type="InterPro" id="IPR001478">
    <property type="entry name" value="PDZ"/>
</dbReference>
<feature type="region of interest" description="Disordered" evidence="1">
    <location>
        <begin position="440"/>
        <end position="466"/>
    </location>
</feature>
<feature type="region of interest" description="Disordered" evidence="1">
    <location>
        <begin position="1021"/>
        <end position="1057"/>
    </location>
</feature>
<dbReference type="OrthoDB" id="165498at2759"/>
<dbReference type="InterPro" id="IPR036034">
    <property type="entry name" value="PDZ_sf"/>
</dbReference>
<evidence type="ECO:0000259" key="2">
    <source>
        <dbReference type="PROSITE" id="PS50106"/>
    </source>
</evidence>
<protein>
    <recommendedName>
        <fullName evidence="2">PDZ domain-containing protein</fullName>
    </recommendedName>
</protein>
<feature type="domain" description="PDZ" evidence="2">
    <location>
        <begin position="643"/>
        <end position="729"/>
    </location>
</feature>
<dbReference type="SMART" id="SM00228">
    <property type="entry name" value="PDZ"/>
    <property type="match status" value="3"/>
</dbReference>
<accession>A0A9J6BW43</accession>
<organism evidence="3 4">
    <name type="scientific">Polypedilum vanderplanki</name>
    <name type="common">Sleeping chironomid midge</name>
    <dbReference type="NCBI Taxonomy" id="319348"/>
    <lineage>
        <taxon>Eukaryota</taxon>
        <taxon>Metazoa</taxon>
        <taxon>Ecdysozoa</taxon>
        <taxon>Arthropoda</taxon>
        <taxon>Hexapoda</taxon>
        <taxon>Insecta</taxon>
        <taxon>Pterygota</taxon>
        <taxon>Neoptera</taxon>
        <taxon>Endopterygota</taxon>
        <taxon>Diptera</taxon>
        <taxon>Nematocera</taxon>
        <taxon>Chironomoidea</taxon>
        <taxon>Chironomidae</taxon>
        <taxon>Chironominae</taxon>
        <taxon>Polypedilum</taxon>
        <taxon>Polypedilum</taxon>
    </lineage>
</organism>
<name>A0A9J6BW43_POLVA</name>
<proteinExistence type="predicted"/>
<dbReference type="Proteomes" id="UP001107558">
    <property type="component" value="Chromosome 3"/>
</dbReference>
<feature type="region of interest" description="Disordered" evidence="1">
    <location>
        <begin position="482"/>
        <end position="535"/>
    </location>
</feature>
<feature type="region of interest" description="Disordered" evidence="1">
    <location>
        <begin position="330"/>
        <end position="368"/>
    </location>
</feature>
<feature type="compositionally biased region" description="Polar residues" evidence="1">
    <location>
        <begin position="872"/>
        <end position="882"/>
    </location>
</feature>
<evidence type="ECO:0000313" key="3">
    <source>
        <dbReference type="EMBL" id="KAG5673938.1"/>
    </source>
</evidence>
<evidence type="ECO:0000256" key="1">
    <source>
        <dbReference type="SAM" id="MobiDB-lite"/>
    </source>
</evidence>
<feature type="compositionally biased region" description="Low complexity" evidence="1">
    <location>
        <begin position="905"/>
        <end position="922"/>
    </location>
</feature>
<evidence type="ECO:0000313" key="4">
    <source>
        <dbReference type="Proteomes" id="UP001107558"/>
    </source>
</evidence>
<dbReference type="PANTHER" id="PTHR46900:SF2">
    <property type="entry name" value="TYROSINE-PROTEIN PHOSPHATASE NON-RECEPTOR TYPE 13"/>
    <property type="match status" value="1"/>
</dbReference>
<dbReference type="InterPro" id="IPR032064">
    <property type="entry name" value="DUF4805"/>
</dbReference>
<feature type="region of interest" description="Disordered" evidence="1">
    <location>
        <begin position="905"/>
        <end position="934"/>
    </location>
</feature>
<feature type="domain" description="PDZ" evidence="2">
    <location>
        <begin position="774"/>
        <end position="855"/>
    </location>
</feature>
<gene>
    <name evidence="3" type="ORF">PVAND_003938</name>
</gene>